<proteinExistence type="predicted"/>
<evidence type="ECO:0000256" key="1">
    <source>
        <dbReference type="ARBA" id="ARBA00023013"/>
    </source>
</evidence>
<dbReference type="PANTHER" id="PTHR33142:SF28">
    <property type="entry name" value="CYCLIN-DEPENDENT PROTEIN KINASE INHIBITOR SMR13"/>
    <property type="match status" value="1"/>
</dbReference>
<feature type="region of interest" description="Disordered" evidence="3">
    <location>
        <begin position="1"/>
        <end position="81"/>
    </location>
</feature>
<gene>
    <name evidence="4" type="ordered locus">VIT_08s0007g08240</name>
</gene>
<protein>
    <recommendedName>
        <fullName evidence="6">Cyclin-dependent protein kinase inhibitor SMR13</fullName>
    </recommendedName>
</protein>
<name>F6HL07_VITVI</name>
<feature type="compositionally biased region" description="Basic and acidic residues" evidence="3">
    <location>
        <begin position="1"/>
        <end position="18"/>
    </location>
</feature>
<keyword evidence="5" id="KW-1185">Reference proteome</keyword>
<dbReference type="eggNOG" id="ENOG502S7SX">
    <property type="taxonomic scope" value="Eukaryota"/>
</dbReference>
<dbReference type="AlphaFoldDB" id="F6HL07"/>
<dbReference type="OrthoDB" id="1840446at2759"/>
<dbReference type="PANTHER" id="PTHR33142">
    <property type="entry name" value="CYCLIN-DEPENDENT PROTEIN KINASE INHIBITOR SMR13"/>
    <property type="match status" value="1"/>
</dbReference>
<dbReference type="Proteomes" id="UP000009183">
    <property type="component" value="Chromosome 8"/>
</dbReference>
<dbReference type="EMBL" id="FN595991">
    <property type="protein sequence ID" value="CCB55145.1"/>
    <property type="molecule type" value="Genomic_DNA"/>
</dbReference>
<dbReference type="GO" id="GO:0032875">
    <property type="term" value="P:regulation of DNA endoreduplication"/>
    <property type="evidence" value="ECO:0007669"/>
    <property type="project" value="InterPro"/>
</dbReference>
<feature type="compositionally biased region" description="Basic and acidic residues" evidence="3">
    <location>
        <begin position="36"/>
        <end position="49"/>
    </location>
</feature>
<evidence type="ECO:0000256" key="2">
    <source>
        <dbReference type="ARBA" id="ARBA00023306"/>
    </source>
</evidence>
<dbReference type="GO" id="GO:0005634">
    <property type="term" value="C:nucleus"/>
    <property type="evidence" value="ECO:0000318"/>
    <property type="project" value="GO_Central"/>
</dbReference>
<keyword evidence="1" id="KW-0649">Protein kinase inhibitor</keyword>
<organism evidence="4 5">
    <name type="scientific">Vitis vinifera</name>
    <name type="common">Grape</name>
    <dbReference type="NCBI Taxonomy" id="29760"/>
    <lineage>
        <taxon>Eukaryota</taxon>
        <taxon>Viridiplantae</taxon>
        <taxon>Streptophyta</taxon>
        <taxon>Embryophyta</taxon>
        <taxon>Tracheophyta</taxon>
        <taxon>Spermatophyta</taxon>
        <taxon>Magnoliopsida</taxon>
        <taxon>eudicotyledons</taxon>
        <taxon>Gunneridae</taxon>
        <taxon>Pentapetalae</taxon>
        <taxon>rosids</taxon>
        <taxon>Vitales</taxon>
        <taxon>Vitaceae</taxon>
        <taxon>Viteae</taxon>
        <taxon>Vitis</taxon>
    </lineage>
</organism>
<dbReference type="InParanoid" id="F6HL07"/>
<dbReference type="GO" id="GO:0004860">
    <property type="term" value="F:protein kinase inhibitor activity"/>
    <property type="evidence" value="ECO:0007669"/>
    <property type="project" value="UniProtKB-KW"/>
</dbReference>
<evidence type="ECO:0000313" key="4">
    <source>
        <dbReference type="EMBL" id="CCB55145.1"/>
    </source>
</evidence>
<dbReference type="InterPro" id="IPR040389">
    <property type="entry name" value="SMR"/>
</dbReference>
<keyword evidence="2" id="KW-0131">Cell cycle</keyword>
<feature type="compositionally biased region" description="Acidic residues" evidence="3">
    <location>
        <begin position="59"/>
        <end position="69"/>
    </location>
</feature>
<feature type="compositionally biased region" description="Polar residues" evidence="3">
    <location>
        <begin position="20"/>
        <end position="30"/>
    </location>
</feature>
<evidence type="ECO:0008006" key="6">
    <source>
        <dbReference type="Google" id="ProtNLM"/>
    </source>
</evidence>
<reference evidence="5" key="1">
    <citation type="journal article" date="2007" name="Nature">
        <title>The grapevine genome sequence suggests ancestral hexaploidization in major angiosperm phyla.</title>
        <authorList>
            <consortium name="The French-Italian Public Consortium for Grapevine Genome Characterization."/>
            <person name="Jaillon O."/>
            <person name="Aury J.-M."/>
            <person name="Noel B."/>
            <person name="Policriti A."/>
            <person name="Clepet C."/>
            <person name="Casagrande A."/>
            <person name="Choisne N."/>
            <person name="Aubourg S."/>
            <person name="Vitulo N."/>
            <person name="Jubin C."/>
            <person name="Vezzi A."/>
            <person name="Legeai F."/>
            <person name="Hugueney P."/>
            <person name="Dasilva C."/>
            <person name="Horner D."/>
            <person name="Mica E."/>
            <person name="Jublot D."/>
            <person name="Poulain J."/>
            <person name="Bruyere C."/>
            <person name="Billault A."/>
            <person name="Segurens B."/>
            <person name="Gouyvenoux M."/>
            <person name="Ugarte E."/>
            <person name="Cattonaro F."/>
            <person name="Anthouard V."/>
            <person name="Vico V."/>
            <person name="Del Fabbro C."/>
            <person name="Alaux M."/>
            <person name="Di Gaspero G."/>
            <person name="Dumas V."/>
            <person name="Felice N."/>
            <person name="Paillard S."/>
            <person name="Juman I."/>
            <person name="Moroldo M."/>
            <person name="Scalabrin S."/>
            <person name="Canaguier A."/>
            <person name="Le Clainche I."/>
            <person name="Malacrida G."/>
            <person name="Durand E."/>
            <person name="Pesole G."/>
            <person name="Laucou V."/>
            <person name="Chatelet P."/>
            <person name="Merdinoglu D."/>
            <person name="Delledonne M."/>
            <person name="Pezzotti M."/>
            <person name="Lecharny A."/>
            <person name="Scarpelli C."/>
            <person name="Artiguenave F."/>
            <person name="Pe M.E."/>
            <person name="Valle G."/>
            <person name="Morgante M."/>
            <person name="Caboche M."/>
            <person name="Adam-Blondon A.-F."/>
            <person name="Weissenbach J."/>
            <person name="Quetier F."/>
            <person name="Wincker P."/>
        </authorList>
    </citation>
    <scope>NUCLEOTIDE SEQUENCE [LARGE SCALE GENOMIC DNA]</scope>
    <source>
        <strain evidence="5">cv. Pinot noir / PN40024</strain>
    </source>
</reference>
<evidence type="ECO:0000313" key="5">
    <source>
        <dbReference type="Proteomes" id="UP000009183"/>
    </source>
</evidence>
<dbReference type="HOGENOM" id="CLU_1910475_0_0_1"/>
<dbReference type="PaxDb" id="29760-VIT_08s0007g08240.t01"/>
<evidence type="ECO:0000256" key="3">
    <source>
        <dbReference type="SAM" id="MobiDB-lite"/>
    </source>
</evidence>
<accession>F6HL07</accession>
<sequence>MKAKAEKCEGDFSRRWEQLTEGSTSASMASHATRKRLYERQHGEAEAQERSPTSNKIEGEEEEEEEEEEASSRNGCCTPKGKRFRIPEILTCPPAPKKRRVTPNCLTKRSPIAYFAPPDIELFFFFAFRNISA</sequence>